<keyword evidence="3" id="KW-1185">Reference proteome</keyword>
<dbReference type="NCBIfam" id="NF038082">
    <property type="entry name" value="phiSA1p31"/>
    <property type="match status" value="1"/>
</dbReference>
<sequence length="144" mass="15808">MGEHRLVMLVDAAGRYELHTGKVCTLQVADFLEQLAGRLRASHPPHPRVPSAPEASPAAHPDERLLVDDSRFDPAAKVWTDGRGHAWDLSLTWVDMMGAEWRWRGVLDDRGAPLLRANKGVTVQSLDVVRALYGPLSPARGDAS</sequence>
<comment type="caution">
    <text evidence="2">The sequence shown here is derived from an EMBL/GenBank/DDBJ whole genome shotgun (WGS) entry which is preliminary data.</text>
</comment>
<organism evidence="2 3">
    <name type="scientific">Streptomyces swartbergensis</name>
    <dbReference type="NCBI Taxonomy" id="487165"/>
    <lineage>
        <taxon>Bacteria</taxon>
        <taxon>Bacillati</taxon>
        <taxon>Actinomycetota</taxon>
        <taxon>Actinomycetes</taxon>
        <taxon>Kitasatosporales</taxon>
        <taxon>Streptomycetaceae</taxon>
        <taxon>Streptomyces</taxon>
    </lineage>
</organism>
<dbReference type="AlphaFoldDB" id="A0A243RRZ2"/>
<evidence type="ECO:0000313" key="3">
    <source>
        <dbReference type="Proteomes" id="UP000195105"/>
    </source>
</evidence>
<proteinExistence type="predicted"/>
<gene>
    <name evidence="2" type="ORF">CA983_30015</name>
</gene>
<evidence type="ECO:0000256" key="1">
    <source>
        <dbReference type="SAM" id="MobiDB-lite"/>
    </source>
</evidence>
<name>A0A243RRZ2_9ACTN</name>
<reference evidence="2 3" key="1">
    <citation type="submission" date="2017-05" db="EMBL/GenBank/DDBJ databases">
        <title>Biotechnological potential of actinobacteria isolated from South African environments.</title>
        <authorList>
            <person name="Le Roes-Hill M."/>
            <person name="Prins A."/>
            <person name="Durrell K.A."/>
        </authorList>
    </citation>
    <scope>NUCLEOTIDE SEQUENCE [LARGE SCALE GENOMIC DNA]</scope>
    <source>
        <strain evidence="2 3">HMC13</strain>
    </source>
</reference>
<dbReference type="Proteomes" id="UP000195105">
    <property type="component" value="Unassembled WGS sequence"/>
</dbReference>
<accession>A0A243RRZ2</accession>
<evidence type="ECO:0000313" key="2">
    <source>
        <dbReference type="EMBL" id="OUC97824.1"/>
    </source>
</evidence>
<dbReference type="EMBL" id="NGFN01000240">
    <property type="protein sequence ID" value="OUC97824.1"/>
    <property type="molecule type" value="Genomic_DNA"/>
</dbReference>
<protein>
    <submittedName>
        <fullName evidence="2">Uncharacterized protein</fullName>
    </submittedName>
</protein>
<feature type="region of interest" description="Disordered" evidence="1">
    <location>
        <begin position="42"/>
        <end position="66"/>
    </location>
</feature>